<dbReference type="PANTHER" id="PTHR33164:SF99">
    <property type="entry name" value="MARR FAMILY REGULATORY PROTEIN"/>
    <property type="match status" value="1"/>
</dbReference>
<dbReference type="InterPro" id="IPR036390">
    <property type="entry name" value="WH_DNA-bd_sf"/>
</dbReference>
<organism evidence="2 3">
    <name type="scientific">Actinophytocola oryzae</name>
    <dbReference type="NCBI Taxonomy" id="502181"/>
    <lineage>
        <taxon>Bacteria</taxon>
        <taxon>Bacillati</taxon>
        <taxon>Actinomycetota</taxon>
        <taxon>Actinomycetes</taxon>
        <taxon>Pseudonocardiales</taxon>
        <taxon>Pseudonocardiaceae</taxon>
    </lineage>
</organism>
<dbReference type="AlphaFoldDB" id="A0A4R7VIG8"/>
<dbReference type="PRINTS" id="PR00598">
    <property type="entry name" value="HTHMARR"/>
</dbReference>
<dbReference type="OrthoDB" id="3254910at2"/>
<feature type="domain" description="HTH marR-type" evidence="1">
    <location>
        <begin position="11"/>
        <end position="147"/>
    </location>
</feature>
<dbReference type="PROSITE" id="PS50995">
    <property type="entry name" value="HTH_MARR_2"/>
    <property type="match status" value="1"/>
</dbReference>
<dbReference type="Pfam" id="PF12802">
    <property type="entry name" value="MarR_2"/>
    <property type="match status" value="1"/>
</dbReference>
<dbReference type="EMBL" id="SOCP01000008">
    <property type="protein sequence ID" value="TDV48888.1"/>
    <property type="molecule type" value="Genomic_DNA"/>
</dbReference>
<dbReference type="GO" id="GO:0006950">
    <property type="term" value="P:response to stress"/>
    <property type="evidence" value="ECO:0007669"/>
    <property type="project" value="TreeGrafter"/>
</dbReference>
<dbReference type="Proteomes" id="UP000294927">
    <property type="component" value="Unassembled WGS sequence"/>
</dbReference>
<comment type="caution">
    <text evidence="2">The sequence shown here is derived from an EMBL/GenBank/DDBJ whole genome shotgun (WGS) entry which is preliminary data.</text>
</comment>
<proteinExistence type="predicted"/>
<reference evidence="2 3" key="1">
    <citation type="submission" date="2019-03" db="EMBL/GenBank/DDBJ databases">
        <title>Genomic Encyclopedia of Archaeal and Bacterial Type Strains, Phase II (KMG-II): from individual species to whole genera.</title>
        <authorList>
            <person name="Goeker M."/>
        </authorList>
    </citation>
    <scope>NUCLEOTIDE SEQUENCE [LARGE SCALE GENOMIC DNA]</scope>
    <source>
        <strain evidence="2 3">DSM 45499</strain>
    </source>
</reference>
<dbReference type="PANTHER" id="PTHR33164">
    <property type="entry name" value="TRANSCRIPTIONAL REGULATOR, MARR FAMILY"/>
    <property type="match status" value="1"/>
</dbReference>
<dbReference type="InterPro" id="IPR036388">
    <property type="entry name" value="WH-like_DNA-bd_sf"/>
</dbReference>
<evidence type="ECO:0000259" key="1">
    <source>
        <dbReference type="PROSITE" id="PS50995"/>
    </source>
</evidence>
<dbReference type="InterPro" id="IPR000835">
    <property type="entry name" value="HTH_MarR-typ"/>
</dbReference>
<accession>A0A4R7VIG8</accession>
<dbReference type="GO" id="GO:0003700">
    <property type="term" value="F:DNA-binding transcription factor activity"/>
    <property type="evidence" value="ECO:0007669"/>
    <property type="project" value="InterPro"/>
</dbReference>
<gene>
    <name evidence="2" type="ORF">CLV71_108249</name>
</gene>
<dbReference type="SMART" id="SM00347">
    <property type="entry name" value="HTH_MARR"/>
    <property type="match status" value="1"/>
</dbReference>
<sequence length="166" mass="18375">MSDIRWLTEREQEVWRSFLSASLGLSDALARQLQRDAAMPHAYYEILVALSEAPDRTLRMSELAGIRNSSRSRLSHAIARLEETGWVRRRGCPTDKRGSYAILTDAGYAALEAAAPGHVTEVREKLFDQLTPEQVEQLGEISAAIQRGLGNLPPITCPSLTAEGRD</sequence>
<evidence type="ECO:0000313" key="2">
    <source>
        <dbReference type="EMBL" id="TDV48888.1"/>
    </source>
</evidence>
<dbReference type="SUPFAM" id="SSF46785">
    <property type="entry name" value="Winged helix' DNA-binding domain"/>
    <property type="match status" value="1"/>
</dbReference>
<dbReference type="RefSeq" id="WP_133904921.1">
    <property type="nucleotide sequence ID" value="NZ_SOCP01000008.1"/>
</dbReference>
<keyword evidence="3" id="KW-1185">Reference proteome</keyword>
<dbReference type="Gene3D" id="1.10.10.10">
    <property type="entry name" value="Winged helix-like DNA-binding domain superfamily/Winged helix DNA-binding domain"/>
    <property type="match status" value="1"/>
</dbReference>
<name>A0A4R7VIG8_9PSEU</name>
<dbReference type="InterPro" id="IPR039422">
    <property type="entry name" value="MarR/SlyA-like"/>
</dbReference>
<protein>
    <submittedName>
        <fullName evidence="2">MarR family transcriptional regulator</fullName>
    </submittedName>
</protein>
<evidence type="ECO:0000313" key="3">
    <source>
        <dbReference type="Proteomes" id="UP000294927"/>
    </source>
</evidence>